<reference evidence="2 3" key="1">
    <citation type="submission" date="2019-11" db="EMBL/GenBank/DDBJ databases">
        <title>Pseudmonas karstica sp. nov. and Pseudomonas spelaei sp. nov. from caves.</title>
        <authorList>
            <person name="Zeman M."/>
        </authorList>
    </citation>
    <scope>NUCLEOTIDE SEQUENCE [LARGE SCALE GENOMIC DNA]</scope>
    <source>
        <strain evidence="2 3">CCM 7891</strain>
    </source>
</reference>
<dbReference type="Pfam" id="PF16868">
    <property type="entry name" value="NMT1_3"/>
    <property type="match status" value="1"/>
</dbReference>
<sequence>MMGSREAQPGCHAITFKRRPLGDPEQPRLKTGRGQGVMRGIVQTQVSRFEMQNNKNKNDKSKLKTLAVMGCAGLLLTTVCAHASQLSIATGGTTGVFYAYGGALANIVSKKNSDISMVAESTGGTVENIKMLAKGQADLATVSADVVYEAYTNYKKSKHFREKVEMYGLFNMYQQPHHIVTLKNSEVKGLDDIRDRRVVVGAPGSGTEVKTRMMLESVGITYRDFKPEYLTFGEGVEALQDGTVEAVFLGVNYPAPAVMSLAMTNPINLLSLTDDQVSSIRKDYPFLDRVVIPANTYKGVPHDAQTVSVQTLVVAGTKLSEEEAYQIVKTVFENKPELEGINHAFKLTTLQNASNTAVPLHPGAARYFREVGVLQ</sequence>
<protein>
    <submittedName>
        <fullName evidence="2">TAXI family TRAP transporter solute-binding subunit</fullName>
    </submittedName>
</protein>
<feature type="region of interest" description="Disordered" evidence="1">
    <location>
        <begin position="1"/>
        <end position="34"/>
    </location>
</feature>
<evidence type="ECO:0000313" key="2">
    <source>
        <dbReference type="EMBL" id="MTD21168.1"/>
    </source>
</evidence>
<keyword evidence="3" id="KW-1185">Reference proteome</keyword>
<dbReference type="NCBIfam" id="TIGR02122">
    <property type="entry name" value="TRAP_TAXI"/>
    <property type="match status" value="1"/>
</dbReference>
<dbReference type="SUPFAM" id="SSF53850">
    <property type="entry name" value="Periplasmic binding protein-like II"/>
    <property type="match status" value="1"/>
</dbReference>
<evidence type="ECO:0000256" key="1">
    <source>
        <dbReference type="SAM" id="MobiDB-lite"/>
    </source>
</evidence>
<dbReference type="OrthoDB" id="9776669at2"/>
<accession>A0A7X2RUC0</accession>
<dbReference type="PANTHER" id="PTHR42941">
    <property type="entry name" value="SLL1037 PROTEIN"/>
    <property type="match status" value="1"/>
</dbReference>
<dbReference type="EMBL" id="WLYI01000026">
    <property type="protein sequence ID" value="MTD21168.1"/>
    <property type="molecule type" value="Genomic_DNA"/>
</dbReference>
<dbReference type="Proteomes" id="UP000431485">
    <property type="component" value="Unassembled WGS sequence"/>
</dbReference>
<dbReference type="InterPro" id="IPR011852">
    <property type="entry name" value="TRAP_TAXI"/>
</dbReference>
<comment type="caution">
    <text evidence="2">The sequence shown here is derived from an EMBL/GenBank/DDBJ whole genome shotgun (WGS) entry which is preliminary data.</text>
</comment>
<dbReference type="Gene3D" id="3.40.190.10">
    <property type="entry name" value="Periplasmic binding protein-like II"/>
    <property type="match status" value="2"/>
</dbReference>
<name>A0A7X2RUC0_9PSED</name>
<dbReference type="CDD" id="cd13520">
    <property type="entry name" value="PBP2_TAXI_TRAP"/>
    <property type="match status" value="1"/>
</dbReference>
<proteinExistence type="predicted"/>
<dbReference type="PANTHER" id="PTHR42941:SF1">
    <property type="entry name" value="SLL1037 PROTEIN"/>
    <property type="match status" value="1"/>
</dbReference>
<evidence type="ECO:0000313" key="3">
    <source>
        <dbReference type="Proteomes" id="UP000431485"/>
    </source>
</evidence>
<gene>
    <name evidence="2" type="ORF">GIR22_18770</name>
</gene>
<dbReference type="AlphaFoldDB" id="A0A7X2RUC0"/>
<organism evidence="2 3">
    <name type="scientific">Pseudomonas karstica</name>
    <dbReference type="NCBI Taxonomy" id="1055468"/>
    <lineage>
        <taxon>Bacteria</taxon>
        <taxon>Pseudomonadati</taxon>
        <taxon>Pseudomonadota</taxon>
        <taxon>Gammaproteobacteria</taxon>
        <taxon>Pseudomonadales</taxon>
        <taxon>Pseudomonadaceae</taxon>
        <taxon>Pseudomonas</taxon>
    </lineage>
</organism>